<comment type="caution">
    <text evidence="1">The sequence shown here is derived from an EMBL/GenBank/DDBJ whole genome shotgun (WGS) entry which is preliminary data.</text>
</comment>
<dbReference type="AlphaFoldDB" id="A0A8H6DXC9"/>
<reference evidence="1" key="1">
    <citation type="submission" date="2019-11" db="EMBL/GenBank/DDBJ databases">
        <title>Bipolaris sorokiniana Genome sequencing.</title>
        <authorList>
            <person name="Wang H."/>
        </authorList>
    </citation>
    <scope>NUCLEOTIDE SEQUENCE</scope>
</reference>
<dbReference type="EMBL" id="WNKQ01000005">
    <property type="protein sequence ID" value="KAF5851384.1"/>
    <property type="molecule type" value="Genomic_DNA"/>
</dbReference>
<proteinExistence type="predicted"/>
<accession>A0A8H6DXC9</accession>
<sequence length="90" mass="9751">MELIVACVKAHVKSAASTPNVQRSAMRIVRHALNLANGPAIIEATAKCHVQHPAIDYPAMNVAQSVYYVVINVRVFTVKNILQNTVSNAV</sequence>
<evidence type="ECO:0000313" key="1">
    <source>
        <dbReference type="EMBL" id="KAF5851384.1"/>
    </source>
</evidence>
<protein>
    <submittedName>
        <fullName evidence="1">Uncharacterized protein</fullName>
    </submittedName>
</protein>
<evidence type="ECO:0000313" key="2">
    <source>
        <dbReference type="Proteomes" id="UP000624244"/>
    </source>
</evidence>
<dbReference type="Proteomes" id="UP000624244">
    <property type="component" value="Unassembled WGS sequence"/>
</dbReference>
<name>A0A8H6DXC9_COCSA</name>
<gene>
    <name evidence="1" type="ORF">GGP41_004214</name>
</gene>
<organism evidence="1 2">
    <name type="scientific">Cochliobolus sativus</name>
    <name type="common">Common root rot and spot blotch fungus</name>
    <name type="synonym">Bipolaris sorokiniana</name>
    <dbReference type="NCBI Taxonomy" id="45130"/>
    <lineage>
        <taxon>Eukaryota</taxon>
        <taxon>Fungi</taxon>
        <taxon>Dikarya</taxon>
        <taxon>Ascomycota</taxon>
        <taxon>Pezizomycotina</taxon>
        <taxon>Dothideomycetes</taxon>
        <taxon>Pleosporomycetidae</taxon>
        <taxon>Pleosporales</taxon>
        <taxon>Pleosporineae</taxon>
        <taxon>Pleosporaceae</taxon>
        <taxon>Bipolaris</taxon>
    </lineage>
</organism>